<accession>A0AAF3EF85</accession>
<reference evidence="3" key="1">
    <citation type="submission" date="2024-02" db="UniProtKB">
        <authorList>
            <consortium name="WormBaseParasite"/>
        </authorList>
    </citation>
    <scope>IDENTIFICATION</scope>
</reference>
<organism evidence="2 3">
    <name type="scientific">Mesorhabditis belari</name>
    <dbReference type="NCBI Taxonomy" id="2138241"/>
    <lineage>
        <taxon>Eukaryota</taxon>
        <taxon>Metazoa</taxon>
        <taxon>Ecdysozoa</taxon>
        <taxon>Nematoda</taxon>
        <taxon>Chromadorea</taxon>
        <taxon>Rhabditida</taxon>
        <taxon>Rhabditina</taxon>
        <taxon>Rhabditomorpha</taxon>
        <taxon>Rhabditoidea</taxon>
        <taxon>Rhabditidae</taxon>
        <taxon>Mesorhabditinae</taxon>
        <taxon>Mesorhabditis</taxon>
    </lineage>
</organism>
<sequence length="162" mass="17980">MKSLVFLCFFAVCAAYFQLPKDWGPKKKKMACEDYCGGEEKSTRMGFDFTMAGWELCSCSIFPKESLSYREAIAIHSNWTSTVCFKQCVRRCRRTRGRCAVNSPHNERYAGQCCTRANTNWSMMAQCFINGTGACHLDRKLATGASTVLGISVGSFGVNQGG</sequence>
<dbReference type="AlphaFoldDB" id="A0AAF3EF85"/>
<keyword evidence="1" id="KW-0732">Signal</keyword>
<evidence type="ECO:0000313" key="2">
    <source>
        <dbReference type="Proteomes" id="UP000887575"/>
    </source>
</evidence>
<evidence type="ECO:0000313" key="3">
    <source>
        <dbReference type="WBParaSite" id="MBELARI_LOCUS1265"/>
    </source>
</evidence>
<dbReference type="WBParaSite" id="MBELARI_LOCUS1265">
    <property type="protein sequence ID" value="MBELARI_LOCUS1265"/>
    <property type="gene ID" value="MBELARI_LOCUS1265"/>
</dbReference>
<protein>
    <submittedName>
        <fullName evidence="3">Apple domain-containing protein</fullName>
    </submittedName>
</protein>
<keyword evidence="2" id="KW-1185">Reference proteome</keyword>
<proteinExistence type="predicted"/>
<feature type="signal peptide" evidence="1">
    <location>
        <begin position="1"/>
        <end position="15"/>
    </location>
</feature>
<feature type="chain" id="PRO_5041989569" evidence="1">
    <location>
        <begin position="16"/>
        <end position="162"/>
    </location>
</feature>
<evidence type="ECO:0000256" key="1">
    <source>
        <dbReference type="SAM" id="SignalP"/>
    </source>
</evidence>
<dbReference type="Proteomes" id="UP000887575">
    <property type="component" value="Unassembled WGS sequence"/>
</dbReference>
<name>A0AAF3EF85_9BILA</name>